<dbReference type="Proteomes" id="UP000473278">
    <property type="component" value="Unassembled WGS sequence"/>
</dbReference>
<dbReference type="RefSeq" id="WP_165140034.1">
    <property type="nucleotide sequence ID" value="NZ_JAALLT010000002.1"/>
</dbReference>
<reference evidence="1 2" key="1">
    <citation type="submission" date="2020-02" db="EMBL/GenBank/DDBJ databases">
        <title>Balneolaceae bacterium YR4-1, complete genome.</title>
        <authorList>
            <person name="Li Y."/>
            <person name="Wu S."/>
        </authorList>
    </citation>
    <scope>NUCLEOTIDE SEQUENCE [LARGE SCALE GENOMIC DNA]</scope>
    <source>
        <strain evidence="1 2">YR4-1</strain>
    </source>
</reference>
<gene>
    <name evidence="1" type="ORF">G3570_05280</name>
</gene>
<sequence length="112" mass="12461">MKRLNFTLDQDTVHLLEDLAKKFYEGNKSQTVRAALESLAAHTGHQGWVITGYTPNKVDGEVNCHGCGESHSDGEILYRPVFERGNSPSALPKIPSENWLDCPDCAEKQFTV</sequence>
<dbReference type="EMBL" id="JAALLT010000002">
    <property type="protein sequence ID" value="NGP76031.1"/>
    <property type="molecule type" value="Genomic_DNA"/>
</dbReference>
<comment type="caution">
    <text evidence="1">The sequence shown here is derived from an EMBL/GenBank/DDBJ whole genome shotgun (WGS) entry which is preliminary data.</text>
</comment>
<evidence type="ECO:0000313" key="2">
    <source>
        <dbReference type="Proteomes" id="UP000473278"/>
    </source>
</evidence>
<dbReference type="AlphaFoldDB" id="A0A6M1SL38"/>
<name>A0A6M1SL38_9BACT</name>
<proteinExistence type="predicted"/>
<accession>A0A6M1SL38</accession>
<keyword evidence="2" id="KW-1185">Reference proteome</keyword>
<protein>
    <submittedName>
        <fullName evidence="1">Uncharacterized protein</fullName>
    </submittedName>
</protein>
<organism evidence="1 2">
    <name type="scientific">Halalkalibaculum roseum</name>
    <dbReference type="NCBI Taxonomy" id="2709311"/>
    <lineage>
        <taxon>Bacteria</taxon>
        <taxon>Pseudomonadati</taxon>
        <taxon>Balneolota</taxon>
        <taxon>Balneolia</taxon>
        <taxon>Balneolales</taxon>
        <taxon>Balneolaceae</taxon>
        <taxon>Halalkalibaculum</taxon>
    </lineage>
</organism>
<evidence type="ECO:0000313" key="1">
    <source>
        <dbReference type="EMBL" id="NGP76031.1"/>
    </source>
</evidence>